<feature type="domain" description="CARD" evidence="10">
    <location>
        <begin position="16"/>
        <end position="85"/>
    </location>
</feature>
<evidence type="ECO:0000259" key="10">
    <source>
        <dbReference type="PROSITE" id="PS50209"/>
    </source>
</evidence>
<feature type="domain" description="NACHT" evidence="11">
    <location>
        <begin position="190"/>
        <end position="523"/>
    </location>
</feature>
<dbReference type="SUPFAM" id="SSF52047">
    <property type="entry name" value="RNI-like"/>
    <property type="match status" value="1"/>
</dbReference>
<dbReference type="Gene3D" id="1.10.533.10">
    <property type="entry name" value="Death Domain, Fas"/>
    <property type="match status" value="1"/>
</dbReference>
<evidence type="ECO:0000256" key="5">
    <source>
        <dbReference type="ARBA" id="ARBA00022737"/>
    </source>
</evidence>
<dbReference type="GO" id="GO:0045348">
    <property type="term" value="P:positive regulation of MHC class II biosynthetic process"/>
    <property type="evidence" value="ECO:0007669"/>
    <property type="project" value="TreeGrafter"/>
</dbReference>
<evidence type="ECO:0000256" key="6">
    <source>
        <dbReference type="ARBA" id="ARBA00022741"/>
    </source>
</evidence>
<keyword evidence="2" id="KW-0963">Cytoplasm</keyword>
<dbReference type="GO" id="GO:0042981">
    <property type="term" value="P:regulation of apoptotic process"/>
    <property type="evidence" value="ECO:0007669"/>
    <property type="project" value="InterPro"/>
</dbReference>
<dbReference type="Gene3D" id="3.40.50.300">
    <property type="entry name" value="P-loop containing nucleotide triphosphate hydrolases"/>
    <property type="match status" value="1"/>
</dbReference>
<dbReference type="PANTHER" id="PTHR47189">
    <property type="entry name" value="MHC CLASS II TRANSACTIVATOR"/>
    <property type="match status" value="1"/>
</dbReference>
<evidence type="ECO:0000256" key="9">
    <source>
        <dbReference type="ARBA" id="ARBA00022859"/>
    </source>
</evidence>
<dbReference type="AlphaFoldDB" id="A0A401NLD3"/>
<dbReference type="Pfam" id="PF13516">
    <property type="entry name" value="LRR_6"/>
    <property type="match status" value="1"/>
</dbReference>
<proteinExistence type="predicted"/>
<dbReference type="InterPro" id="IPR041267">
    <property type="entry name" value="NLRP_HD2"/>
</dbReference>
<gene>
    <name evidence="12" type="ORF">scyTo_0009385</name>
</gene>
<dbReference type="InterPro" id="IPR032675">
    <property type="entry name" value="LRR_dom_sf"/>
</dbReference>
<dbReference type="SUPFAM" id="SSF47986">
    <property type="entry name" value="DEATH domain"/>
    <property type="match status" value="1"/>
</dbReference>
<organism evidence="12 13">
    <name type="scientific">Scyliorhinus torazame</name>
    <name type="common">Cloudy catshark</name>
    <name type="synonym">Catulus torazame</name>
    <dbReference type="NCBI Taxonomy" id="75743"/>
    <lineage>
        <taxon>Eukaryota</taxon>
        <taxon>Metazoa</taxon>
        <taxon>Chordata</taxon>
        <taxon>Craniata</taxon>
        <taxon>Vertebrata</taxon>
        <taxon>Chondrichthyes</taxon>
        <taxon>Elasmobranchii</taxon>
        <taxon>Galeomorphii</taxon>
        <taxon>Galeoidea</taxon>
        <taxon>Carcharhiniformes</taxon>
        <taxon>Scyliorhinidae</taxon>
        <taxon>Scyliorhinus</taxon>
    </lineage>
</organism>
<evidence type="ECO:0000256" key="1">
    <source>
        <dbReference type="ARBA" id="ARBA00004496"/>
    </source>
</evidence>
<dbReference type="Gene3D" id="3.80.10.10">
    <property type="entry name" value="Ribonuclease Inhibitor"/>
    <property type="match status" value="2"/>
</dbReference>
<dbReference type="GO" id="GO:0045087">
    <property type="term" value="P:innate immune response"/>
    <property type="evidence" value="ECO:0007669"/>
    <property type="project" value="UniProtKB-KW"/>
</dbReference>
<keyword evidence="8" id="KW-0832">Ubl conjugation</keyword>
<evidence type="ECO:0000256" key="4">
    <source>
        <dbReference type="ARBA" id="ARBA00022614"/>
    </source>
</evidence>
<dbReference type="PROSITE" id="PS50209">
    <property type="entry name" value="CARD"/>
    <property type="match status" value="1"/>
</dbReference>
<dbReference type="GO" id="GO:0045345">
    <property type="term" value="P:positive regulation of MHC class I biosynthetic process"/>
    <property type="evidence" value="ECO:0007669"/>
    <property type="project" value="TreeGrafter"/>
</dbReference>
<dbReference type="InterPro" id="IPR011029">
    <property type="entry name" value="DEATH-like_dom_sf"/>
</dbReference>
<dbReference type="InterPro" id="IPR027417">
    <property type="entry name" value="P-loop_NTPase"/>
</dbReference>
<protein>
    <recommendedName>
        <fullName evidence="14">Nucleotide-binding oligomerization domain-containing protein 1</fullName>
    </recommendedName>
</protein>
<dbReference type="Pfam" id="PF05729">
    <property type="entry name" value="NACHT"/>
    <property type="match status" value="1"/>
</dbReference>
<dbReference type="SMART" id="SM00368">
    <property type="entry name" value="LRR_RI"/>
    <property type="match status" value="7"/>
</dbReference>
<dbReference type="GO" id="GO:0045944">
    <property type="term" value="P:positive regulation of transcription by RNA polymerase II"/>
    <property type="evidence" value="ECO:0007669"/>
    <property type="project" value="TreeGrafter"/>
</dbReference>
<evidence type="ECO:0000256" key="8">
    <source>
        <dbReference type="ARBA" id="ARBA00022843"/>
    </source>
</evidence>
<dbReference type="Pfam" id="PF00619">
    <property type="entry name" value="CARD"/>
    <property type="match status" value="1"/>
</dbReference>
<keyword evidence="13" id="KW-1185">Reference proteome</keyword>
<evidence type="ECO:0000259" key="11">
    <source>
        <dbReference type="PROSITE" id="PS50837"/>
    </source>
</evidence>
<dbReference type="PROSITE" id="PS50837">
    <property type="entry name" value="NACHT"/>
    <property type="match status" value="1"/>
</dbReference>
<evidence type="ECO:0000256" key="7">
    <source>
        <dbReference type="ARBA" id="ARBA00022840"/>
    </source>
</evidence>
<dbReference type="GO" id="GO:0005737">
    <property type="term" value="C:cytoplasm"/>
    <property type="evidence" value="ECO:0007669"/>
    <property type="project" value="UniProtKB-SubCell"/>
</dbReference>
<name>A0A401NLD3_SCYTO</name>
<comment type="caution">
    <text evidence="12">The sequence shown here is derived from an EMBL/GenBank/DDBJ whole genome shotgun (WGS) entry which is preliminary data.</text>
</comment>
<keyword evidence="7" id="KW-0067">ATP-binding</keyword>
<dbReference type="Proteomes" id="UP000288216">
    <property type="component" value="Unassembled WGS sequence"/>
</dbReference>
<keyword evidence="6" id="KW-0547">Nucleotide-binding</keyword>
<keyword evidence="5" id="KW-0677">Repeat</keyword>
<keyword evidence="9" id="KW-0391">Immunity</keyword>
<accession>A0A401NLD3</accession>
<dbReference type="OMA" id="YLVMIEV"/>
<dbReference type="SUPFAM" id="SSF52540">
    <property type="entry name" value="P-loop containing nucleoside triphosphate hydrolases"/>
    <property type="match status" value="1"/>
</dbReference>
<keyword evidence="4" id="KW-0433">Leucine-rich repeat</keyword>
<reference evidence="12 13" key="1">
    <citation type="journal article" date="2018" name="Nat. Ecol. Evol.">
        <title>Shark genomes provide insights into elasmobranch evolution and the origin of vertebrates.</title>
        <authorList>
            <person name="Hara Y"/>
            <person name="Yamaguchi K"/>
            <person name="Onimaru K"/>
            <person name="Kadota M"/>
            <person name="Koyanagi M"/>
            <person name="Keeley SD"/>
            <person name="Tatsumi K"/>
            <person name="Tanaka K"/>
            <person name="Motone F"/>
            <person name="Kageyama Y"/>
            <person name="Nozu R"/>
            <person name="Adachi N"/>
            <person name="Nishimura O"/>
            <person name="Nakagawa R"/>
            <person name="Tanegashima C"/>
            <person name="Kiyatake I"/>
            <person name="Matsumoto R"/>
            <person name="Murakumo K"/>
            <person name="Nishida K"/>
            <person name="Terakita A"/>
            <person name="Kuratani S"/>
            <person name="Sato K"/>
            <person name="Hyodo S Kuraku.S."/>
        </authorList>
    </citation>
    <scope>NUCLEOTIDE SEQUENCE [LARGE SCALE GENOMIC DNA]</scope>
</reference>
<evidence type="ECO:0000256" key="3">
    <source>
        <dbReference type="ARBA" id="ARBA00022588"/>
    </source>
</evidence>
<dbReference type="OrthoDB" id="120976at2759"/>
<dbReference type="InterPro" id="IPR007111">
    <property type="entry name" value="NACHT_NTPase"/>
</dbReference>
<evidence type="ECO:0000313" key="13">
    <source>
        <dbReference type="Proteomes" id="UP000288216"/>
    </source>
</evidence>
<evidence type="ECO:0000256" key="2">
    <source>
        <dbReference type="ARBA" id="ARBA00022490"/>
    </source>
</evidence>
<dbReference type="EMBL" id="BFAA01003816">
    <property type="protein sequence ID" value="GCB61693.1"/>
    <property type="molecule type" value="Genomic_DNA"/>
</dbReference>
<dbReference type="InterPro" id="IPR001315">
    <property type="entry name" value="CARD"/>
</dbReference>
<dbReference type="GO" id="GO:0005524">
    <property type="term" value="F:ATP binding"/>
    <property type="evidence" value="ECO:0007669"/>
    <property type="project" value="UniProtKB-KW"/>
</dbReference>
<dbReference type="PANTHER" id="PTHR47189:SF1">
    <property type="entry name" value="MHC CLASS II TRANSACTIVATOR"/>
    <property type="match status" value="1"/>
</dbReference>
<sequence length="942" mass="106969">MEQTAVRKQRVPSYLDLLMVHRVELVNGIKNTECILDNLLHLGYFTLEDTEFIQQSITQHDKVRKMLDIIYAKGEESAEVFLYILNCAKEVYSDLHPWLREIHYCPSEQLLNKPVLITDTVCQYTEKLRGELRRDTRLTSSYVQKEGTLFDDTYTETLMELINAVNETKGNISHLEDLFSDTGVINEDAETVFVTGDAGLGKTILLQRLQNLWSKGELCADVKFFFKFRCRIFNSFKREDKVSLRDLLFKYNCYPDKDADEIFSYIRHHPASVLFTLDGFDEINVDCDLSDIPDISSPFEPTHPVALLMNLLQGKLLKGSKKLLTARTGTELPLSMARKRVALKGFSKDHLLQYSKKFFQNEAHRTLVLTQLEANPHLCGLCSVPLFCWIIFKCYEHFQSEHNSQRLSHSVTLTDIYLVMIEVFLNHSSQAILNRKNAKSQIHSFTSKKETLMRISKLALKGIETHNFVFSQEKIAAAKISEEDLQLGFIKTVSHYNGCGNQSTYEYIHLTLQSFFTAFSLVLDDEIHPRDLLALFNNGSRPTTSTHRLNEWVLAFLSPSRYSSTNVLQSFSENLQFTLLFLCGLLSDRNIDLLLNLATPGTVKEKQSVLTSYLSNCMRTHVQSLPRSHLADGCKVHMLPRFIWLMRCIFEMQNGAAARLAAKGINADYIKLNYCNVSSTDCGALAFILRHIQTPLALEMDNNNINDYGVEQMFSCFGQLTVLRLNVNQITDHGVHILVKELKKHQKIKSLGLYRNFISDLGARDVAELIEGCPSLVHLRLGANMITHEGGTCLAKAIQKSKTVEDVGFWGNQIGDRGAEAFAEALNDHQSLKNLSLAANRISSEGSKHLATALCKNSSLKIFWLTQNDLDDAAAESFGKMLRVNTSLEKLWLIENKITTRGATYLLHALRENTTMDEICLKDNCIPPEDACHLVKDKRIII</sequence>
<dbReference type="InterPro" id="IPR001611">
    <property type="entry name" value="Leu-rich_rpt"/>
</dbReference>
<evidence type="ECO:0008006" key="14">
    <source>
        <dbReference type="Google" id="ProtNLM"/>
    </source>
</evidence>
<dbReference type="Pfam" id="PF17779">
    <property type="entry name" value="WHD_NOD2"/>
    <property type="match status" value="1"/>
</dbReference>
<dbReference type="InterPro" id="IPR041075">
    <property type="entry name" value="NOD1/2_WH"/>
</dbReference>
<dbReference type="STRING" id="75743.A0A401NLD3"/>
<dbReference type="Pfam" id="PF17776">
    <property type="entry name" value="NLRC4_HD2"/>
    <property type="match status" value="1"/>
</dbReference>
<evidence type="ECO:0000313" key="12">
    <source>
        <dbReference type="EMBL" id="GCB61693.1"/>
    </source>
</evidence>
<keyword evidence="3" id="KW-0399">Innate immunity</keyword>
<comment type="subcellular location">
    <subcellularLocation>
        <location evidence="1">Cytoplasm</location>
    </subcellularLocation>
</comment>